<dbReference type="RefSeq" id="WP_093143173.1">
    <property type="nucleotide sequence ID" value="NZ_FOXF01000045.1"/>
</dbReference>
<evidence type="ECO:0000313" key="2">
    <source>
        <dbReference type="EMBL" id="SFP62770.1"/>
    </source>
</evidence>
<evidence type="ECO:0000313" key="3">
    <source>
        <dbReference type="Proteomes" id="UP000243745"/>
    </source>
</evidence>
<accession>A0A662ZMB6</accession>
<organism evidence="2 3">
    <name type="scientific">Ruminobacter amylophilus</name>
    <dbReference type="NCBI Taxonomy" id="867"/>
    <lineage>
        <taxon>Bacteria</taxon>
        <taxon>Pseudomonadati</taxon>
        <taxon>Pseudomonadota</taxon>
        <taxon>Gammaproteobacteria</taxon>
        <taxon>Aeromonadales</taxon>
        <taxon>Succinivibrionaceae</taxon>
        <taxon>Ruminobacter</taxon>
    </lineage>
</organism>
<proteinExistence type="predicted"/>
<protein>
    <submittedName>
        <fullName evidence="2">Outer membrane core complex of type IVb secretion</fullName>
    </submittedName>
</protein>
<evidence type="ECO:0000256" key="1">
    <source>
        <dbReference type="SAM" id="MobiDB-lite"/>
    </source>
</evidence>
<sequence>MSSSLNSIKRRSIYIGAGLLFSGLSFFMTGPAVSAGFEAPEPPPELGENLTGYRTRQQILEQAIRAEEARNPPKMKIYRKDGTTEEYVDNNAMMNSGTVVSSGPVSAQPVREHTSAPQQNGCCSRVVKDRFVYDSGKMFRIYDGSELVFRIRDGAEVSWPIAKAECSNNGFKIQLNKKHDSIRIVPTSAKIGMANVRVYLQGRESSPLSFVVSLGSGRKTEMYEWDVLVSYKSPLNTSDDFHGVTNITRSARARTTRRDVDATRNFADTVSEDSSDSVAGADTVNSASATGNMELPEGETAVNPDAGVAAYPINQKNLYAVTVSEEELNTVADRLYEAVE</sequence>
<feature type="region of interest" description="Disordered" evidence="1">
    <location>
        <begin position="100"/>
        <end position="119"/>
    </location>
</feature>
<dbReference type="AlphaFoldDB" id="A0A662ZMB6"/>
<dbReference type="EMBL" id="FOXF01000045">
    <property type="protein sequence ID" value="SFP62770.1"/>
    <property type="molecule type" value="Genomic_DNA"/>
</dbReference>
<keyword evidence="3" id="KW-1185">Reference proteome</keyword>
<reference evidence="2 3" key="1">
    <citation type="submission" date="2016-10" db="EMBL/GenBank/DDBJ databases">
        <authorList>
            <person name="Varghese N."/>
            <person name="Submissions S."/>
        </authorList>
    </citation>
    <scope>NUCLEOTIDE SEQUENCE [LARGE SCALE GENOMIC DNA]</scope>
    <source>
        <strain evidence="2 3">DSM 1361</strain>
    </source>
</reference>
<name>A0A662ZMB6_9GAMM</name>
<gene>
    <name evidence="2" type="ORF">SAMN02910344_01908</name>
</gene>
<dbReference type="Proteomes" id="UP000243745">
    <property type="component" value="Unassembled WGS sequence"/>
</dbReference>